<dbReference type="Pfam" id="PF00089">
    <property type="entry name" value="Trypsin"/>
    <property type="match status" value="1"/>
</dbReference>
<evidence type="ECO:0000259" key="1">
    <source>
        <dbReference type="Pfam" id="PF00089"/>
    </source>
</evidence>
<dbReference type="AlphaFoldDB" id="A0A8J4T8E9"/>
<dbReference type="GO" id="GO:0006508">
    <property type="term" value="P:proteolysis"/>
    <property type="evidence" value="ECO:0007669"/>
    <property type="project" value="InterPro"/>
</dbReference>
<feature type="domain" description="Peptidase S1" evidence="1">
    <location>
        <begin position="6"/>
        <end position="69"/>
    </location>
</feature>
<name>A0A8J4T8E9_9TREM</name>
<dbReference type="SUPFAM" id="SSF50494">
    <property type="entry name" value="Trypsin-like serine proteases"/>
    <property type="match status" value="1"/>
</dbReference>
<dbReference type="GO" id="GO:0004252">
    <property type="term" value="F:serine-type endopeptidase activity"/>
    <property type="evidence" value="ECO:0007669"/>
    <property type="project" value="InterPro"/>
</dbReference>
<dbReference type="Proteomes" id="UP000748531">
    <property type="component" value="Unassembled WGS sequence"/>
</dbReference>
<comment type="caution">
    <text evidence="2">The sequence shown here is derived from an EMBL/GenBank/DDBJ whole genome shotgun (WGS) entry which is preliminary data.</text>
</comment>
<sequence length="78" mass="8494">MPIPGHATCTAVGWGCSFADGPPTMKSQAIELPVLSPQVCQKMYSAYINLTTSHEFCAGYYNGNKGICPVILRDYFQC</sequence>
<evidence type="ECO:0000313" key="3">
    <source>
        <dbReference type="Proteomes" id="UP000748531"/>
    </source>
</evidence>
<dbReference type="OrthoDB" id="6267810at2759"/>
<evidence type="ECO:0000313" key="2">
    <source>
        <dbReference type="EMBL" id="KAF5398806.1"/>
    </source>
</evidence>
<dbReference type="EMBL" id="LUCH01004621">
    <property type="protein sequence ID" value="KAF5398806.1"/>
    <property type="molecule type" value="Genomic_DNA"/>
</dbReference>
<protein>
    <recommendedName>
        <fullName evidence="1">Peptidase S1 domain-containing protein</fullName>
    </recommendedName>
</protein>
<accession>A0A8J4T8E9</accession>
<proteinExistence type="predicted"/>
<gene>
    <name evidence="2" type="ORF">PHET_07530</name>
</gene>
<dbReference type="Gene3D" id="2.40.10.10">
    <property type="entry name" value="Trypsin-like serine proteases"/>
    <property type="match status" value="1"/>
</dbReference>
<dbReference type="InterPro" id="IPR043504">
    <property type="entry name" value="Peptidase_S1_PA_chymotrypsin"/>
</dbReference>
<reference evidence="2" key="1">
    <citation type="submission" date="2019-05" db="EMBL/GenBank/DDBJ databases">
        <title>Annotation for the trematode Paragonimus heterotremus.</title>
        <authorList>
            <person name="Choi Y.-J."/>
        </authorList>
    </citation>
    <scope>NUCLEOTIDE SEQUENCE</scope>
    <source>
        <strain evidence="2">LC</strain>
    </source>
</reference>
<keyword evidence="3" id="KW-1185">Reference proteome</keyword>
<dbReference type="InterPro" id="IPR009003">
    <property type="entry name" value="Peptidase_S1_PA"/>
</dbReference>
<dbReference type="InterPro" id="IPR001254">
    <property type="entry name" value="Trypsin_dom"/>
</dbReference>
<organism evidence="2 3">
    <name type="scientific">Paragonimus heterotremus</name>
    <dbReference type="NCBI Taxonomy" id="100268"/>
    <lineage>
        <taxon>Eukaryota</taxon>
        <taxon>Metazoa</taxon>
        <taxon>Spiralia</taxon>
        <taxon>Lophotrochozoa</taxon>
        <taxon>Platyhelminthes</taxon>
        <taxon>Trematoda</taxon>
        <taxon>Digenea</taxon>
        <taxon>Plagiorchiida</taxon>
        <taxon>Troglotremata</taxon>
        <taxon>Troglotrematidae</taxon>
        <taxon>Paragonimus</taxon>
    </lineage>
</organism>